<dbReference type="Proteomes" id="UP001595705">
    <property type="component" value="Unassembled WGS sequence"/>
</dbReference>
<feature type="signal peptide" evidence="2">
    <location>
        <begin position="1"/>
        <end position="19"/>
    </location>
</feature>
<evidence type="ECO:0000256" key="2">
    <source>
        <dbReference type="SAM" id="SignalP"/>
    </source>
</evidence>
<organism evidence="3 4">
    <name type="scientific">Luteimonas soli</name>
    <dbReference type="NCBI Taxonomy" id="1648966"/>
    <lineage>
        <taxon>Bacteria</taxon>
        <taxon>Pseudomonadati</taxon>
        <taxon>Pseudomonadota</taxon>
        <taxon>Gammaproteobacteria</taxon>
        <taxon>Lysobacterales</taxon>
        <taxon>Lysobacteraceae</taxon>
        <taxon>Luteimonas</taxon>
    </lineage>
</organism>
<feature type="chain" id="PRO_5046241347" evidence="2">
    <location>
        <begin position="20"/>
        <end position="109"/>
    </location>
</feature>
<proteinExistence type="predicted"/>
<keyword evidence="4" id="KW-1185">Reference proteome</keyword>
<evidence type="ECO:0000256" key="1">
    <source>
        <dbReference type="SAM" id="MobiDB-lite"/>
    </source>
</evidence>
<evidence type="ECO:0000313" key="4">
    <source>
        <dbReference type="Proteomes" id="UP001595705"/>
    </source>
</evidence>
<protein>
    <submittedName>
        <fullName evidence="3">Uncharacterized protein</fullName>
    </submittedName>
</protein>
<accession>A0ABV7XR01</accession>
<comment type="caution">
    <text evidence="3">The sequence shown here is derived from an EMBL/GenBank/DDBJ whole genome shotgun (WGS) entry which is preliminary data.</text>
</comment>
<name>A0ABV7XR01_9GAMM</name>
<feature type="region of interest" description="Disordered" evidence="1">
    <location>
        <begin position="24"/>
        <end position="72"/>
    </location>
</feature>
<dbReference type="EMBL" id="JBHRYA010000017">
    <property type="protein sequence ID" value="MFC3717534.1"/>
    <property type="molecule type" value="Genomic_DNA"/>
</dbReference>
<sequence>MKRLMIILAAAGFASVAGAQQPTEVEQSLEPGAAAVGTEASDASVSDRNCLRHTGSRITTSENAKARRAGKAGDKCANAFGRAYDREDIERTGATDVKQALQMLDPAIH</sequence>
<keyword evidence="2" id="KW-0732">Signal</keyword>
<dbReference type="RefSeq" id="WP_386745562.1">
    <property type="nucleotide sequence ID" value="NZ_JBHRYA010000017.1"/>
</dbReference>
<evidence type="ECO:0000313" key="3">
    <source>
        <dbReference type="EMBL" id="MFC3717534.1"/>
    </source>
</evidence>
<reference evidence="4" key="1">
    <citation type="journal article" date="2019" name="Int. J. Syst. Evol. Microbiol.">
        <title>The Global Catalogue of Microorganisms (GCM) 10K type strain sequencing project: providing services to taxonomists for standard genome sequencing and annotation.</title>
        <authorList>
            <consortium name="The Broad Institute Genomics Platform"/>
            <consortium name="The Broad Institute Genome Sequencing Center for Infectious Disease"/>
            <person name="Wu L."/>
            <person name="Ma J."/>
        </authorList>
    </citation>
    <scope>NUCLEOTIDE SEQUENCE [LARGE SCALE GENOMIC DNA]</scope>
    <source>
        <strain evidence="4">KCTC 42441</strain>
    </source>
</reference>
<gene>
    <name evidence="3" type="ORF">ACFONC_15385</name>
</gene>